<name>A0A1V6MHK7_9ACTN</name>
<dbReference type="RefSeq" id="WP_073498152.1">
    <property type="nucleotide sequence ID" value="NZ_MPOH02000029.1"/>
</dbReference>
<evidence type="ECO:0000313" key="2">
    <source>
        <dbReference type="Proteomes" id="UP000184286"/>
    </source>
</evidence>
<gene>
    <name evidence="1" type="ORF">BM536_037130</name>
</gene>
<comment type="caution">
    <text evidence="1">The sequence shown here is derived from an EMBL/GenBank/DDBJ whole genome shotgun (WGS) entry which is preliminary data.</text>
</comment>
<evidence type="ECO:0000313" key="1">
    <source>
        <dbReference type="EMBL" id="OQD51951.1"/>
    </source>
</evidence>
<protein>
    <submittedName>
        <fullName evidence="1">Uncharacterized protein</fullName>
    </submittedName>
</protein>
<dbReference type="OrthoDB" id="4242410at2"/>
<reference evidence="1 2" key="2">
    <citation type="submission" date="2017-02" db="EMBL/GenBank/DDBJ databases">
        <title>Draft genome sequence of Streptomyces phaeoluteigriseus type strain DSM41896.</title>
        <authorList>
            <person name="Salih T.S."/>
            <person name="Algora Gallardo L."/>
            <person name="Melo Santos T."/>
            <person name="Filgueira Martinez S."/>
            <person name="Herron P.R."/>
        </authorList>
    </citation>
    <scope>NUCLEOTIDE SEQUENCE [LARGE SCALE GENOMIC DNA]</scope>
    <source>
        <strain evidence="1 2">DSM 41896</strain>
    </source>
</reference>
<sequence>MGGTENIRLEAELAQWLRVEAVPEASPDTSYDPQADPVAIAAAEGQRWREQAAADARAAARQAEKELRDWAILRAENLLDLAQARKLDAAACAEADDPSLWRLRMLYGRSPAVAAQVDIWMAKALATHSGVMADPTARVAAQETLPQRVTAQAALLEAMTTMSGGPASPELLFVGPLAPAALEAPEELAYWLATMRSSAGQPGRKGSPSSRGG</sequence>
<reference evidence="2" key="1">
    <citation type="submission" date="2016-11" db="EMBL/GenBank/DDBJ databases">
        <authorList>
            <person name="Schniete J.K."/>
            <person name="Salih T."/>
            <person name="Algora Gallardo L."/>
            <person name="Martinez Fernandez S."/>
            <person name="Herron P.R."/>
        </authorList>
    </citation>
    <scope>NUCLEOTIDE SEQUENCE [LARGE SCALE GENOMIC DNA]</scope>
    <source>
        <strain evidence="2">DSM 41896</strain>
    </source>
</reference>
<organism evidence="1 2">
    <name type="scientific">Streptomyces phaeoluteigriseus</name>
    <dbReference type="NCBI Taxonomy" id="114686"/>
    <lineage>
        <taxon>Bacteria</taxon>
        <taxon>Bacillati</taxon>
        <taxon>Actinomycetota</taxon>
        <taxon>Actinomycetes</taxon>
        <taxon>Kitasatosporales</taxon>
        <taxon>Streptomycetaceae</taxon>
        <taxon>Streptomyces</taxon>
        <taxon>Streptomyces aurantiacus group</taxon>
    </lineage>
</organism>
<dbReference type="Proteomes" id="UP000184286">
    <property type="component" value="Unassembled WGS sequence"/>
</dbReference>
<dbReference type="AlphaFoldDB" id="A0A1V6MHK7"/>
<accession>A0A1V6MHK7</accession>
<dbReference type="EMBL" id="MPOH02000029">
    <property type="protein sequence ID" value="OQD51951.1"/>
    <property type="molecule type" value="Genomic_DNA"/>
</dbReference>
<proteinExistence type="predicted"/>